<name>A0A0N8VZE8_9CORY</name>
<evidence type="ECO:0000256" key="1">
    <source>
        <dbReference type="SAM" id="Phobius"/>
    </source>
</evidence>
<dbReference type="STRING" id="1544416.Cocul_01770"/>
<feature type="transmembrane region" description="Helical" evidence="1">
    <location>
        <begin position="244"/>
        <end position="271"/>
    </location>
</feature>
<reference evidence="2 3" key="1">
    <citation type="submission" date="2015-10" db="EMBL/GenBank/DDBJ databases">
        <title>Corynebacteirum lowii and Corynebacterium oculi species nova, derived from human clinical disease and and emended description of Corynebacterium mastiditis.</title>
        <authorList>
            <person name="Bernard K."/>
            <person name="Pacheco A.L."/>
            <person name="Mcdougall C."/>
            <person name="Burtx T."/>
            <person name="Weibe D."/>
            <person name="Tyler S."/>
            <person name="Olson A.B."/>
            <person name="Cnockaert M."/>
            <person name="Eguchi H."/>
            <person name="Kuwahara T."/>
            <person name="Nakayama-Imaohji H."/>
            <person name="Boudewijins M."/>
            <person name="Van Hoecke F."/>
            <person name="Bernier A.-M."/>
            <person name="Vandamme P."/>
        </authorList>
    </citation>
    <scope>NUCLEOTIDE SEQUENCE [LARGE SCALE GENOMIC DNA]</scope>
    <source>
        <strain evidence="2 3">NML 130210</strain>
    </source>
</reference>
<dbReference type="Proteomes" id="UP000050517">
    <property type="component" value="Unassembled WGS sequence"/>
</dbReference>
<dbReference type="AlphaFoldDB" id="A0A0N8VZE8"/>
<organism evidence="2 3">
    <name type="scientific">Corynebacterium oculi</name>
    <dbReference type="NCBI Taxonomy" id="1544416"/>
    <lineage>
        <taxon>Bacteria</taxon>
        <taxon>Bacillati</taxon>
        <taxon>Actinomycetota</taxon>
        <taxon>Actinomycetes</taxon>
        <taxon>Mycobacteriales</taxon>
        <taxon>Corynebacteriaceae</taxon>
        <taxon>Corynebacterium</taxon>
    </lineage>
</organism>
<feature type="transmembrane region" description="Helical" evidence="1">
    <location>
        <begin position="533"/>
        <end position="556"/>
    </location>
</feature>
<feature type="transmembrane region" description="Helical" evidence="1">
    <location>
        <begin position="291"/>
        <end position="314"/>
    </location>
</feature>
<comment type="caution">
    <text evidence="2">The sequence shown here is derived from an EMBL/GenBank/DDBJ whole genome shotgun (WGS) entry which is preliminary data.</text>
</comment>
<feature type="transmembrane region" description="Helical" evidence="1">
    <location>
        <begin position="577"/>
        <end position="603"/>
    </location>
</feature>
<feature type="transmembrane region" description="Helical" evidence="1">
    <location>
        <begin position="215"/>
        <end position="238"/>
    </location>
</feature>
<dbReference type="OrthoDB" id="128799at2"/>
<dbReference type="PATRIC" id="fig|1544416.3.peg.1770"/>
<evidence type="ECO:0000313" key="2">
    <source>
        <dbReference type="EMBL" id="KQB83698.1"/>
    </source>
</evidence>
<keyword evidence="1" id="KW-0472">Membrane</keyword>
<keyword evidence="1" id="KW-0812">Transmembrane</keyword>
<protein>
    <recommendedName>
        <fullName evidence="4">FtsX-like permease family protein</fullName>
    </recommendedName>
</protein>
<dbReference type="EMBL" id="LKST01000003">
    <property type="protein sequence ID" value="KQB83698.1"/>
    <property type="molecule type" value="Genomic_DNA"/>
</dbReference>
<dbReference type="RefSeq" id="WP_150114427.1">
    <property type="nucleotide sequence ID" value="NZ_LKST01000003.1"/>
</dbReference>
<sequence length="642" mass="69855">MNKYIQRVAVLLCGVIVVAITSVLALLVAELDDKNASLALEPKYIAELDFSRSDAPAAAAHERLVELNEELGLGLVKPIRRSESETFVFFQHGTEGIPGEVPRMDGSTSATASVEALEHSVPGGVYLLLEGDADLEGFSRGLQDMNAELGRIDEVSAASIFRFYLARQPMILFSLCALLFLLGALAVYWAGVRGRRRQQELFFGRSARSIISRDVITLVLPFSSVLVLGGLVIFLSVGAPFNRVVLIVAAKIFFFLTASLLVFLFLVLWMVRPQIAVAGRRTAWMRRLRPIIIPSKAMAIACILLSFPCVISAYTDSVEARRAHDISYGIEPFVGFGVGDIPDEDFENNLAEFGEVGLMLQQEGSVVFSFLAPSMSVGLSEEDSALGFANAAWLEAVGFSGRVESDEVVAWEELPGKYRESIPAEIWLRQGDTPPEGWTYHIVKSHSGIGMLSPSMEGVELVHDMVLVEVSTIADFNDSFLTSVLSMGNIAANNIDAAYRARDNSKIGEYLSVYYVGENAMYPAKMLEYRERVMVLSLAVLLITFIMLILSAAAVDSVLNAKRNMLQNLAGYPRWKIAFSAVCTDVILIGALGVLSAVLAVLFGKHGAVFLPAVALGIALASLWAYSAMAKRSIAAAMQRKI</sequence>
<gene>
    <name evidence="2" type="ORF">Cocul_01770</name>
</gene>
<accession>A0A0N8VZE8</accession>
<proteinExistence type="predicted"/>
<evidence type="ECO:0000313" key="3">
    <source>
        <dbReference type="Proteomes" id="UP000050517"/>
    </source>
</evidence>
<feature type="transmembrane region" description="Helical" evidence="1">
    <location>
        <begin position="170"/>
        <end position="191"/>
    </location>
</feature>
<feature type="transmembrane region" description="Helical" evidence="1">
    <location>
        <begin position="609"/>
        <end position="630"/>
    </location>
</feature>
<keyword evidence="3" id="KW-1185">Reference proteome</keyword>
<evidence type="ECO:0008006" key="4">
    <source>
        <dbReference type="Google" id="ProtNLM"/>
    </source>
</evidence>
<keyword evidence="1" id="KW-1133">Transmembrane helix</keyword>